<accession>A0A1N7FJM2</accession>
<dbReference type="InterPro" id="IPR036249">
    <property type="entry name" value="Thioredoxin-like_sf"/>
</dbReference>
<geneLocation type="plasmid" evidence="2">
    <name>unnamed1</name>
</geneLocation>
<dbReference type="KEGG" id="hda:BB347_16565"/>
<evidence type="ECO:0000313" key="5">
    <source>
        <dbReference type="Proteomes" id="UP000187321"/>
    </source>
</evidence>
<name>A0A1N7FJM2_9EURY</name>
<dbReference type="EMBL" id="CP019328">
    <property type="protein sequence ID" value="APX98324.1"/>
    <property type="molecule type" value="Genomic_DNA"/>
</dbReference>
<dbReference type="OrthoDB" id="35385at2157"/>
<evidence type="ECO:0000313" key="3">
    <source>
        <dbReference type="EMBL" id="SIS00487.1"/>
    </source>
</evidence>
<evidence type="ECO:0000313" key="2">
    <source>
        <dbReference type="EMBL" id="APX98324.1"/>
    </source>
</evidence>
<dbReference type="CDD" id="cd02947">
    <property type="entry name" value="TRX_family"/>
    <property type="match status" value="1"/>
</dbReference>
<proteinExistence type="predicted"/>
<evidence type="ECO:0000313" key="4">
    <source>
        <dbReference type="Proteomes" id="UP000185687"/>
    </source>
</evidence>
<gene>
    <name evidence="2" type="ORF">BB347_16565</name>
    <name evidence="3" type="ORF">SAMN05421809_3288</name>
</gene>
<dbReference type="SUPFAM" id="SSF52833">
    <property type="entry name" value="Thioredoxin-like"/>
    <property type="match status" value="1"/>
</dbReference>
<reference evidence="3 4" key="2">
    <citation type="submission" date="2017-01" db="EMBL/GenBank/DDBJ databases">
        <authorList>
            <person name="Mah S.A."/>
            <person name="Swanson W.J."/>
            <person name="Moy G.W."/>
            <person name="Vacquier V.D."/>
        </authorList>
    </citation>
    <scope>NUCLEOTIDE SEQUENCE [LARGE SCALE GENOMIC DNA]</scope>
    <source>
        <strain evidence="3 4">CGMCC 1.8909</strain>
    </source>
</reference>
<keyword evidence="4" id="KW-1185">Reference proteome</keyword>
<dbReference type="Gene3D" id="3.40.30.10">
    <property type="entry name" value="Glutaredoxin"/>
    <property type="match status" value="1"/>
</dbReference>
<dbReference type="AlphaFoldDB" id="A0A1N7FJM2"/>
<sequence length="116" mass="12280">MNETPTPIHLEDGDALDRFLETHDVALIELYTSGCGKCQAMEPVLGNVARETGVPIGLVNPGDDLALLERFALESVPTLCCFEDGTEVGRIADGFLSTAAVVAFLESNLPDAVDSS</sequence>
<dbReference type="GeneID" id="30957590"/>
<dbReference type="RefSeq" id="WP_076583521.1">
    <property type="nucleotide sequence ID" value="NZ_CP019328.1"/>
</dbReference>
<protein>
    <submittedName>
        <fullName evidence="2 3">Thioredoxin</fullName>
    </submittedName>
</protein>
<keyword evidence="2" id="KW-0614">Plasmid</keyword>
<dbReference type="Pfam" id="PF00085">
    <property type="entry name" value="Thioredoxin"/>
    <property type="match status" value="1"/>
</dbReference>
<feature type="domain" description="Thioredoxin" evidence="1">
    <location>
        <begin position="1"/>
        <end position="110"/>
    </location>
</feature>
<organism evidence="3 4">
    <name type="scientific">Natronorubrum daqingense</name>
    <dbReference type="NCBI Taxonomy" id="588898"/>
    <lineage>
        <taxon>Archaea</taxon>
        <taxon>Methanobacteriati</taxon>
        <taxon>Methanobacteriota</taxon>
        <taxon>Stenosarchaea group</taxon>
        <taxon>Halobacteria</taxon>
        <taxon>Halobacteriales</taxon>
        <taxon>Natrialbaceae</taxon>
        <taxon>Natronorubrum</taxon>
    </lineage>
</organism>
<evidence type="ECO:0000259" key="1">
    <source>
        <dbReference type="PROSITE" id="PS51352"/>
    </source>
</evidence>
<reference evidence="2 5" key="1">
    <citation type="submission" date="2017-01" db="EMBL/GenBank/DDBJ databases">
        <title>Complete genome sequence of Haloterrigena daqingensis type strain (JX313T).</title>
        <authorList>
            <person name="Shuang W."/>
        </authorList>
    </citation>
    <scope>NUCLEOTIDE SEQUENCE [LARGE SCALE GENOMIC DNA]</scope>
    <source>
        <strain evidence="5">JX313</strain>
        <strain evidence="2">JX313T</strain>
        <plasmid evidence="5">Plasmid unnamed1</plasmid>
        <plasmid evidence="2">unnamed1</plasmid>
    </source>
</reference>
<dbReference type="PROSITE" id="PS51352">
    <property type="entry name" value="THIOREDOXIN_2"/>
    <property type="match status" value="1"/>
</dbReference>
<dbReference type="Proteomes" id="UP000185687">
    <property type="component" value="Unassembled WGS sequence"/>
</dbReference>
<dbReference type="InterPro" id="IPR013766">
    <property type="entry name" value="Thioredoxin_domain"/>
</dbReference>
<dbReference type="EMBL" id="FTNP01000006">
    <property type="protein sequence ID" value="SIS00487.1"/>
    <property type="molecule type" value="Genomic_DNA"/>
</dbReference>
<dbReference type="Proteomes" id="UP000187321">
    <property type="component" value="Plasmid unnamed1"/>
</dbReference>